<dbReference type="InterPro" id="IPR045851">
    <property type="entry name" value="AMP-bd_C_sf"/>
</dbReference>
<evidence type="ECO:0000256" key="1">
    <source>
        <dbReference type="ARBA" id="ARBA00006432"/>
    </source>
</evidence>
<sequence length="542" mass="59087">MISSLLTHAARHHASAGVVTNTVEGGLHRYTYADCERRARRLAKALTARGVGEGERIGTLAWNTYRHLELYYGVSGMGAVCHTINPRLFAGQITYIVQHAADTHLFVDLTFVPLVEKLAPEFAETVKAVIVMTDRAHMPEVSLPEGMELLCYEELLEGADEDFTWPEFDENTASSLCYTSGTTGNPKGVLYSHRSTVIHALGVNAPDVLGLRSADTVMPVVPMFHVNAWGTPYAAPAAGATLAMPGPHMDGESLQAFMEEAGVTAALGVPTVWLGLLNHLRASGKRIDACKRLIIGGSACPRMLMEAFGDEYGVRVDHAWGMTEMSPLGTYNSLKASQTHLEGEDLMQVRASQGRVIYGVDMKIVGEDGEELPWDGKAFGALMVRGPWVCRAYYKREDEAGETHDADGWFRTGDVATIDPEGFMRITDRTKDVIKSGGEWISSIELENIAVAHPDVAEAAVIAARHPKWDERPLLIVVPKDGRDLDPDALLAFYEGKVAKWCAPDAVLVVDELPHTATGKLLKTALRDKYADHLLQQGASVE</sequence>
<dbReference type="PANTHER" id="PTHR43859">
    <property type="entry name" value="ACYL-ACTIVATING ENZYME"/>
    <property type="match status" value="1"/>
</dbReference>
<dbReference type="FunFam" id="3.30.300.30:FF:000008">
    <property type="entry name" value="2,3-dihydroxybenzoate-AMP ligase"/>
    <property type="match status" value="1"/>
</dbReference>
<dbReference type="GO" id="GO:0016874">
    <property type="term" value="F:ligase activity"/>
    <property type="evidence" value="ECO:0007669"/>
    <property type="project" value="UniProtKB-KW"/>
</dbReference>
<dbReference type="AlphaFoldDB" id="K9HX09"/>
<gene>
    <name evidence="10" type="ORF">C882_1523</name>
</gene>
<evidence type="ECO:0000256" key="7">
    <source>
        <dbReference type="ARBA" id="ARBA00067668"/>
    </source>
</evidence>
<dbReference type="PROSITE" id="PS00455">
    <property type="entry name" value="AMP_BINDING"/>
    <property type="match status" value="1"/>
</dbReference>
<reference evidence="10 11" key="1">
    <citation type="journal article" date="2013" name="Genome Announc.">
        <title>Draft Genome Sequence of an Alphaproteobacterium, Caenispirillum salinarum AK4(T), Isolated from a Solar Saltern.</title>
        <authorList>
            <person name="Khatri I."/>
            <person name="Singh A."/>
            <person name="Korpole S."/>
            <person name="Pinnaka A.K."/>
            <person name="Subramanian S."/>
        </authorList>
    </citation>
    <scope>NUCLEOTIDE SEQUENCE [LARGE SCALE GENOMIC DNA]</scope>
    <source>
        <strain evidence="10 11">AK4</strain>
    </source>
</reference>
<dbReference type="InterPro" id="IPR000873">
    <property type="entry name" value="AMP-dep_synth/lig_dom"/>
</dbReference>
<evidence type="ECO:0000256" key="4">
    <source>
        <dbReference type="ARBA" id="ARBA00023098"/>
    </source>
</evidence>
<feature type="domain" description="AMP-binding enzyme C-terminal" evidence="9">
    <location>
        <begin position="445"/>
        <end position="520"/>
    </location>
</feature>
<keyword evidence="3" id="KW-0276">Fatty acid metabolism</keyword>
<dbReference type="GO" id="GO:0006631">
    <property type="term" value="P:fatty acid metabolic process"/>
    <property type="evidence" value="ECO:0007669"/>
    <property type="project" value="UniProtKB-KW"/>
</dbReference>
<comment type="catalytic activity">
    <reaction evidence="5">
        <text>3-(methylsulfanyl)propanoate + ATP + CoA = 3-(methylsulfanyl)propanoyl-CoA + AMP + diphosphate</text>
        <dbReference type="Rhea" id="RHEA:43052"/>
        <dbReference type="ChEBI" id="CHEBI:30616"/>
        <dbReference type="ChEBI" id="CHEBI:33019"/>
        <dbReference type="ChEBI" id="CHEBI:49016"/>
        <dbReference type="ChEBI" id="CHEBI:57287"/>
        <dbReference type="ChEBI" id="CHEBI:82815"/>
        <dbReference type="ChEBI" id="CHEBI:456215"/>
        <dbReference type="EC" id="6.2.1.44"/>
    </reaction>
    <physiologicalReaction direction="left-to-right" evidence="5">
        <dbReference type="Rhea" id="RHEA:43053"/>
    </physiologicalReaction>
</comment>
<dbReference type="eggNOG" id="COG0318">
    <property type="taxonomic scope" value="Bacteria"/>
</dbReference>
<dbReference type="PANTHER" id="PTHR43859:SF4">
    <property type="entry name" value="BUTANOATE--COA LIGASE AAE1-RELATED"/>
    <property type="match status" value="1"/>
</dbReference>
<protein>
    <recommendedName>
        <fullName evidence="7">3-methylmercaptopropionyl-CoA ligase</fullName>
        <ecNumber evidence="6">6.2.1.44</ecNumber>
    </recommendedName>
</protein>
<evidence type="ECO:0000259" key="9">
    <source>
        <dbReference type="Pfam" id="PF13193"/>
    </source>
</evidence>
<name>K9HX09_9PROT</name>
<evidence type="ECO:0000256" key="5">
    <source>
        <dbReference type="ARBA" id="ARBA00051915"/>
    </source>
</evidence>
<dbReference type="InterPro" id="IPR042099">
    <property type="entry name" value="ANL_N_sf"/>
</dbReference>
<dbReference type="Pfam" id="PF00501">
    <property type="entry name" value="AMP-binding"/>
    <property type="match status" value="1"/>
</dbReference>
<feature type="domain" description="AMP-dependent synthetase/ligase" evidence="8">
    <location>
        <begin position="9"/>
        <end position="394"/>
    </location>
</feature>
<comment type="caution">
    <text evidence="10">The sequence shown here is derived from an EMBL/GenBank/DDBJ whole genome shotgun (WGS) entry which is preliminary data.</text>
</comment>
<evidence type="ECO:0000256" key="3">
    <source>
        <dbReference type="ARBA" id="ARBA00022832"/>
    </source>
</evidence>
<proteinExistence type="inferred from homology"/>
<evidence type="ECO:0000259" key="8">
    <source>
        <dbReference type="Pfam" id="PF00501"/>
    </source>
</evidence>
<dbReference type="InterPro" id="IPR020845">
    <property type="entry name" value="AMP-binding_CS"/>
</dbReference>
<dbReference type="EMBL" id="ANHY01000002">
    <property type="protein sequence ID" value="EKV32686.1"/>
    <property type="molecule type" value="Genomic_DNA"/>
</dbReference>
<evidence type="ECO:0000313" key="11">
    <source>
        <dbReference type="Proteomes" id="UP000009881"/>
    </source>
</evidence>
<dbReference type="STRING" id="1238182.C882_1523"/>
<dbReference type="Proteomes" id="UP000009881">
    <property type="component" value="Unassembled WGS sequence"/>
</dbReference>
<dbReference type="PATRIC" id="fig|1238182.3.peg.61"/>
<dbReference type="SUPFAM" id="SSF56801">
    <property type="entry name" value="Acetyl-CoA synthetase-like"/>
    <property type="match status" value="1"/>
</dbReference>
<dbReference type="EC" id="6.2.1.44" evidence="6"/>
<dbReference type="Gene3D" id="3.30.300.30">
    <property type="match status" value="1"/>
</dbReference>
<keyword evidence="11" id="KW-1185">Reference proteome</keyword>
<organism evidence="10 11">
    <name type="scientific">Caenispirillum salinarum AK4</name>
    <dbReference type="NCBI Taxonomy" id="1238182"/>
    <lineage>
        <taxon>Bacteria</taxon>
        <taxon>Pseudomonadati</taxon>
        <taxon>Pseudomonadota</taxon>
        <taxon>Alphaproteobacteria</taxon>
        <taxon>Rhodospirillales</taxon>
        <taxon>Novispirillaceae</taxon>
        <taxon>Caenispirillum</taxon>
    </lineage>
</organism>
<dbReference type="InterPro" id="IPR025110">
    <property type="entry name" value="AMP-bd_C"/>
</dbReference>
<evidence type="ECO:0000313" key="10">
    <source>
        <dbReference type="EMBL" id="EKV32686.1"/>
    </source>
</evidence>
<evidence type="ECO:0000256" key="2">
    <source>
        <dbReference type="ARBA" id="ARBA00022598"/>
    </source>
</evidence>
<dbReference type="Pfam" id="PF13193">
    <property type="entry name" value="AMP-binding_C"/>
    <property type="match status" value="1"/>
</dbReference>
<keyword evidence="2 10" id="KW-0436">Ligase</keyword>
<keyword evidence="4" id="KW-0443">Lipid metabolism</keyword>
<accession>K9HX09</accession>
<dbReference type="CDD" id="cd12119">
    <property type="entry name" value="ttLC_FACS_AlkK_like"/>
    <property type="match status" value="1"/>
</dbReference>
<dbReference type="Gene3D" id="3.40.50.12780">
    <property type="entry name" value="N-terminal domain of ligase-like"/>
    <property type="match status" value="1"/>
</dbReference>
<dbReference type="NCBIfam" id="NF004837">
    <property type="entry name" value="PRK06187.1"/>
    <property type="match status" value="1"/>
</dbReference>
<dbReference type="NCBIfam" id="NF005426">
    <property type="entry name" value="PRK07008.1"/>
    <property type="match status" value="1"/>
</dbReference>
<comment type="similarity">
    <text evidence="1">Belongs to the ATP-dependent AMP-binding enzyme family.</text>
</comment>
<evidence type="ECO:0000256" key="6">
    <source>
        <dbReference type="ARBA" id="ARBA00066616"/>
    </source>
</evidence>